<reference evidence="4" key="1">
    <citation type="submission" date="2022-11" db="UniProtKB">
        <authorList>
            <consortium name="EnsemblMetazoa"/>
        </authorList>
    </citation>
    <scope>IDENTIFICATION</scope>
</reference>
<comment type="similarity">
    <text evidence="1 2">Belongs to the small heat shock protein (HSP20) family.</text>
</comment>
<keyword evidence="5" id="KW-1185">Reference proteome</keyword>
<dbReference type="OrthoDB" id="1431247at2759"/>
<dbReference type="Pfam" id="PF00011">
    <property type="entry name" value="HSP20"/>
    <property type="match status" value="1"/>
</dbReference>
<protein>
    <recommendedName>
        <fullName evidence="3">SHSP domain-containing protein</fullName>
    </recommendedName>
</protein>
<dbReference type="InterPro" id="IPR008978">
    <property type="entry name" value="HSP20-like_chaperone"/>
</dbReference>
<dbReference type="GO" id="GO:0009408">
    <property type="term" value="P:response to heat"/>
    <property type="evidence" value="ECO:0007669"/>
    <property type="project" value="TreeGrafter"/>
</dbReference>
<dbReference type="GO" id="GO:0005634">
    <property type="term" value="C:nucleus"/>
    <property type="evidence" value="ECO:0007669"/>
    <property type="project" value="TreeGrafter"/>
</dbReference>
<dbReference type="Proteomes" id="UP000887568">
    <property type="component" value="Unplaced"/>
</dbReference>
<dbReference type="CDD" id="cd06526">
    <property type="entry name" value="metazoan_ACD"/>
    <property type="match status" value="1"/>
</dbReference>
<name>A0A914B4I9_PATMI</name>
<evidence type="ECO:0000259" key="3">
    <source>
        <dbReference type="PROSITE" id="PS01031"/>
    </source>
</evidence>
<dbReference type="GO" id="GO:0051082">
    <property type="term" value="F:unfolded protein binding"/>
    <property type="evidence" value="ECO:0007669"/>
    <property type="project" value="TreeGrafter"/>
</dbReference>
<dbReference type="GO" id="GO:0005737">
    <property type="term" value="C:cytoplasm"/>
    <property type="evidence" value="ECO:0007669"/>
    <property type="project" value="TreeGrafter"/>
</dbReference>
<organism evidence="4 5">
    <name type="scientific">Patiria miniata</name>
    <name type="common">Bat star</name>
    <name type="synonym">Asterina miniata</name>
    <dbReference type="NCBI Taxonomy" id="46514"/>
    <lineage>
        <taxon>Eukaryota</taxon>
        <taxon>Metazoa</taxon>
        <taxon>Echinodermata</taxon>
        <taxon>Eleutherozoa</taxon>
        <taxon>Asterozoa</taxon>
        <taxon>Asteroidea</taxon>
        <taxon>Valvatacea</taxon>
        <taxon>Valvatida</taxon>
        <taxon>Asterinidae</taxon>
        <taxon>Patiria</taxon>
    </lineage>
</organism>
<dbReference type="PROSITE" id="PS01031">
    <property type="entry name" value="SHSP"/>
    <property type="match status" value="1"/>
</dbReference>
<dbReference type="PANTHER" id="PTHR45640">
    <property type="entry name" value="HEAT SHOCK PROTEIN HSP-12.2-RELATED"/>
    <property type="match status" value="1"/>
</dbReference>
<dbReference type="Gene3D" id="2.60.40.790">
    <property type="match status" value="1"/>
</dbReference>
<evidence type="ECO:0000256" key="2">
    <source>
        <dbReference type="RuleBase" id="RU003616"/>
    </source>
</evidence>
<dbReference type="GeneID" id="119739497"/>
<dbReference type="SUPFAM" id="SSF49764">
    <property type="entry name" value="HSP20-like chaperones"/>
    <property type="match status" value="1"/>
</dbReference>
<dbReference type="GO" id="GO:0042026">
    <property type="term" value="P:protein refolding"/>
    <property type="evidence" value="ECO:0007669"/>
    <property type="project" value="TreeGrafter"/>
</dbReference>
<evidence type="ECO:0000256" key="1">
    <source>
        <dbReference type="PROSITE-ProRule" id="PRU00285"/>
    </source>
</evidence>
<evidence type="ECO:0000313" key="5">
    <source>
        <dbReference type="Proteomes" id="UP000887568"/>
    </source>
</evidence>
<dbReference type="OMA" id="CPWAWGV"/>
<accession>A0A914B4I9</accession>
<dbReference type="InterPro" id="IPR001436">
    <property type="entry name" value="Alpha-crystallin/sHSP_animal"/>
</dbReference>
<proteinExistence type="inferred from homology"/>
<sequence length="220" mass="23179">MSEKEGKKCPFGFGEGGSGHGSCPYGFGTGGHGHHGPGFGHGGPGHCPYLQGHGHGHGHFGPGFGGPPGFGPHGFGHHGFDHHGGKPPMLQCPWMVARLHACPWAWGVGSGHHACKSGKSCDFCVTLKVADFCSEELEVKVVGQEVIVHGKHEPRPDPADASTVSREFTRRYELPDNIDLQTVASSLNDDHELIITATKKVAEGEPRVVPIQVGEGSGDH</sequence>
<dbReference type="RefSeq" id="XP_038070401.1">
    <property type="nucleotide sequence ID" value="XM_038214473.1"/>
</dbReference>
<dbReference type="AlphaFoldDB" id="A0A914B4I9"/>
<dbReference type="PANTHER" id="PTHR45640:SF26">
    <property type="entry name" value="RE23625P"/>
    <property type="match status" value="1"/>
</dbReference>
<dbReference type="EnsemblMetazoa" id="XM_038214473.1">
    <property type="protein sequence ID" value="XP_038070401.1"/>
    <property type="gene ID" value="LOC119739497"/>
</dbReference>
<dbReference type="InterPro" id="IPR002068">
    <property type="entry name" value="A-crystallin/Hsp20_dom"/>
</dbReference>
<feature type="domain" description="SHSP" evidence="3">
    <location>
        <begin position="105"/>
        <end position="214"/>
    </location>
</feature>
<evidence type="ECO:0000313" key="4">
    <source>
        <dbReference type="EnsemblMetazoa" id="XP_038070401.1"/>
    </source>
</evidence>